<name>A0A1U8PAU0_GOSHI</name>
<dbReference type="SUPFAM" id="SSF56219">
    <property type="entry name" value="DNase I-like"/>
    <property type="match status" value="1"/>
</dbReference>
<accession>A0A1U8PAU0</accession>
<reference evidence="1" key="1">
    <citation type="journal article" date="2020" name="Nat. Genet.">
        <title>Genomic diversifications of five Gossypium allopolyploid species and their impact on cotton improvement.</title>
        <authorList>
            <person name="Chen Z.J."/>
            <person name="Sreedasyam A."/>
            <person name="Ando A."/>
            <person name="Song Q."/>
            <person name="De Santiago L.M."/>
            <person name="Hulse-Kemp A.M."/>
            <person name="Ding M."/>
            <person name="Ye W."/>
            <person name="Kirkbride R.C."/>
            <person name="Jenkins J."/>
            <person name="Plott C."/>
            <person name="Lovell J."/>
            <person name="Lin Y.M."/>
            <person name="Vaughn R."/>
            <person name="Liu B."/>
            <person name="Simpson S."/>
            <person name="Scheffler B.E."/>
            <person name="Wen L."/>
            <person name="Saski C.A."/>
            <person name="Grover C.E."/>
            <person name="Hu G."/>
            <person name="Conover J.L."/>
            <person name="Carlson J.W."/>
            <person name="Shu S."/>
            <person name="Boston L.B."/>
            <person name="Williams M."/>
            <person name="Peterson D.G."/>
            <person name="McGee K."/>
            <person name="Jones D.C."/>
            <person name="Wendel J.F."/>
            <person name="Stelly D.M."/>
            <person name="Grimwood J."/>
            <person name="Schmutz J."/>
        </authorList>
    </citation>
    <scope>NUCLEOTIDE SEQUENCE [LARGE SCALE GENOMIC DNA]</scope>
    <source>
        <strain evidence="1">cv. TM-1</strain>
    </source>
</reference>
<gene>
    <name evidence="2" type="primary">LOC107956128</name>
</gene>
<dbReference type="AlphaFoldDB" id="A0A1U8PAU0"/>
<dbReference type="GeneID" id="107956128"/>
<dbReference type="KEGG" id="ghi:107956128"/>
<dbReference type="PANTHER" id="PTHR33710">
    <property type="entry name" value="BNAC02G09200D PROTEIN"/>
    <property type="match status" value="1"/>
</dbReference>
<dbReference type="PaxDb" id="3635-A0A1U8PAU0"/>
<reference evidence="2" key="2">
    <citation type="submission" date="2025-08" db="UniProtKB">
        <authorList>
            <consortium name="RefSeq"/>
        </authorList>
    </citation>
    <scope>IDENTIFICATION</scope>
</reference>
<dbReference type="PANTHER" id="PTHR33710:SF62">
    <property type="entry name" value="DUF4283 DOMAIN PROTEIN"/>
    <property type="match status" value="1"/>
</dbReference>
<proteinExistence type="predicted"/>
<evidence type="ECO:0000313" key="2">
    <source>
        <dbReference type="RefSeq" id="XP_016747354.1"/>
    </source>
</evidence>
<evidence type="ECO:0000313" key="1">
    <source>
        <dbReference type="Proteomes" id="UP000818029"/>
    </source>
</evidence>
<dbReference type="InterPro" id="IPR036691">
    <property type="entry name" value="Endo/exonu/phosph_ase_sf"/>
</dbReference>
<organism evidence="1 2">
    <name type="scientific">Gossypium hirsutum</name>
    <name type="common">Upland cotton</name>
    <name type="synonym">Gossypium mexicanum</name>
    <dbReference type="NCBI Taxonomy" id="3635"/>
    <lineage>
        <taxon>Eukaryota</taxon>
        <taxon>Viridiplantae</taxon>
        <taxon>Streptophyta</taxon>
        <taxon>Embryophyta</taxon>
        <taxon>Tracheophyta</taxon>
        <taxon>Spermatophyta</taxon>
        <taxon>Magnoliopsida</taxon>
        <taxon>eudicotyledons</taxon>
        <taxon>Gunneridae</taxon>
        <taxon>Pentapetalae</taxon>
        <taxon>rosids</taxon>
        <taxon>malvids</taxon>
        <taxon>Malvales</taxon>
        <taxon>Malvaceae</taxon>
        <taxon>Malvoideae</taxon>
        <taxon>Gossypium</taxon>
    </lineage>
</organism>
<dbReference type="RefSeq" id="XP_016747354.1">
    <property type="nucleotide sequence ID" value="XM_016891865.1"/>
</dbReference>
<protein>
    <recommendedName>
        <fullName evidence="3">Reverse transcriptase</fullName>
    </recommendedName>
</protein>
<dbReference type="STRING" id="3635.A0A1U8PAU0"/>
<dbReference type="Proteomes" id="UP000818029">
    <property type="component" value="Chromosome D07"/>
</dbReference>
<keyword evidence="1" id="KW-1185">Reference proteome</keyword>
<evidence type="ECO:0008006" key="3">
    <source>
        <dbReference type="Google" id="ProtNLM"/>
    </source>
</evidence>
<sequence>MREFREALDDCSLTDLGFVDWWFTWERGGFVFTNIRERLDRGVATLSWVNLFPGYRLEHLIHSFFDHYPLLLDTMGVVWNNQDSLVKPFRFEGKWCLDSSFEGMVKRWWDDNFGSVLGKLEELGNHLLKWSKSTAEITKVQLGLNLEGNKEELFWEQRARVNWLKNGDQNTSFFHKVALQRHFYGRITELQDENGG</sequence>